<keyword evidence="6" id="KW-0695">RNA-directed DNA polymerase</keyword>
<evidence type="ECO:0000256" key="2">
    <source>
        <dbReference type="ARBA" id="ARBA00022679"/>
    </source>
</evidence>
<keyword evidence="11" id="KW-1185">Reference proteome</keyword>
<dbReference type="PANTHER" id="PTHR34047">
    <property type="entry name" value="NUCLEAR INTRON MATURASE 1, MITOCHONDRIAL-RELATED"/>
    <property type="match status" value="1"/>
</dbReference>
<dbReference type="InterPro" id="IPR000477">
    <property type="entry name" value="RT_dom"/>
</dbReference>
<dbReference type="PRINTS" id="PR00866">
    <property type="entry name" value="RNADNAPOLMS"/>
</dbReference>
<evidence type="ECO:0000256" key="3">
    <source>
        <dbReference type="ARBA" id="ARBA00022695"/>
    </source>
</evidence>
<comment type="similarity">
    <text evidence="7">Belongs to the bacterial reverse transcriptase family.</text>
</comment>
<dbReference type="InterPro" id="IPR051083">
    <property type="entry name" value="GrpII_Intron_Splice-Mob/Def"/>
</dbReference>
<dbReference type="PANTHER" id="PTHR34047:SF7">
    <property type="entry name" value="RNA-DIRECTED DNA POLYMERASE"/>
    <property type="match status" value="1"/>
</dbReference>
<accession>A0A5J6MK91</accession>
<evidence type="ECO:0000256" key="8">
    <source>
        <dbReference type="ARBA" id="ARBA00048173"/>
    </source>
</evidence>
<sequence length="583" mass="66672">MSFKYDLTQLQNREQLINFLGLSKDVFEDVLDFDPTGSNFSQFSEKESSLIELPLFFRHEIPKKNRQRGYRTVWEPTFLKSPYKALARRLNNFFAHKLEGFPHAQTYGYISGRNIRENAQNHCGHTHLVSIDLEDFFPSIKASRIATFLRTTGITPTVADLVSRFVTIEGSLPLGLPTSPTIANAICLPMDIELEALAQKLGATFSRYADDISFSSDGTFPSLRELMACIRQHNFEIAEAKTRTSKLGQAHYVTGLSVSDPAQPHVPRKKKRRLRQELYYADKYGLDDHLHHVGLGNSRFAQQEINRLDGLVKFTAHHEPRLSAHLKTTWAKILQTSGHRPSFAPKNQHRLPFYIYIDEAEYARPSGDRLLALAMAVSQHQEQINRATQDLLETTLSDVWAAGNLDAIAKKGVHFSDATEDMRLAYIDRMRLLPFEGYVAMARLPSAADYEVVYLRLLNAMIKRRLMAAESQFANLVFEENSKVRQEAIRKTVTDTYDALRESNNRHPEYCSVEFAGKPNFGLSIPDFLLGVLGKYLTVGPQQDGKPAARYVLLFERLRDKYRLILDVDNWVEYTRRRPIIPW</sequence>
<keyword evidence="2" id="KW-0808">Transferase</keyword>
<name>A0A5J6MK91_9PROT</name>
<evidence type="ECO:0000313" key="10">
    <source>
        <dbReference type="EMBL" id="QEX18002.1"/>
    </source>
</evidence>
<feature type="domain" description="Reverse transcriptase" evidence="9">
    <location>
        <begin position="61"/>
        <end position="245"/>
    </location>
</feature>
<evidence type="ECO:0000256" key="5">
    <source>
        <dbReference type="ARBA" id="ARBA00022842"/>
    </source>
</evidence>
<organism evidence="10 11">
    <name type="scientific">Hypericibacter terrae</name>
    <dbReference type="NCBI Taxonomy" id="2602015"/>
    <lineage>
        <taxon>Bacteria</taxon>
        <taxon>Pseudomonadati</taxon>
        <taxon>Pseudomonadota</taxon>
        <taxon>Alphaproteobacteria</taxon>
        <taxon>Rhodospirillales</taxon>
        <taxon>Dongiaceae</taxon>
        <taxon>Hypericibacter</taxon>
    </lineage>
</organism>
<dbReference type="CDD" id="cd03487">
    <property type="entry name" value="RT_Bac_retron_II"/>
    <property type="match status" value="1"/>
</dbReference>
<evidence type="ECO:0000313" key="11">
    <source>
        <dbReference type="Proteomes" id="UP000326202"/>
    </source>
</evidence>
<gene>
    <name evidence="10" type="ORF">FRZ44_33060</name>
</gene>
<dbReference type="Proteomes" id="UP000326202">
    <property type="component" value="Chromosome"/>
</dbReference>
<dbReference type="GO" id="GO:0003964">
    <property type="term" value="F:RNA-directed DNA polymerase activity"/>
    <property type="evidence" value="ECO:0007669"/>
    <property type="project" value="UniProtKB-KW"/>
</dbReference>
<dbReference type="KEGG" id="htq:FRZ44_33060"/>
<evidence type="ECO:0000259" key="9">
    <source>
        <dbReference type="Pfam" id="PF00078"/>
    </source>
</evidence>
<evidence type="ECO:0000256" key="4">
    <source>
        <dbReference type="ARBA" id="ARBA00022723"/>
    </source>
</evidence>
<reference evidence="10 11" key="1">
    <citation type="submission" date="2019-08" db="EMBL/GenBank/DDBJ databases">
        <title>Hyperibacter terrae gen. nov., sp. nov. and Hyperibacter viscosus sp. nov., two new members in the family Rhodospirillaceae isolated from the rhizosphere of Hypericum perforatum.</title>
        <authorList>
            <person name="Noviana Z."/>
        </authorList>
    </citation>
    <scope>NUCLEOTIDE SEQUENCE [LARGE SCALE GENOMIC DNA]</scope>
    <source>
        <strain evidence="10 11">R5913</strain>
    </source>
</reference>
<dbReference type="RefSeq" id="WP_151178207.1">
    <property type="nucleotide sequence ID" value="NZ_CP042906.1"/>
</dbReference>
<dbReference type="Pfam" id="PF00078">
    <property type="entry name" value="RVT_1"/>
    <property type="match status" value="1"/>
</dbReference>
<dbReference type="EMBL" id="CP042906">
    <property type="protein sequence ID" value="QEX18002.1"/>
    <property type="molecule type" value="Genomic_DNA"/>
</dbReference>
<dbReference type="OrthoDB" id="7055795at2"/>
<dbReference type="InterPro" id="IPR000123">
    <property type="entry name" value="Reverse_transcriptase_msDNA"/>
</dbReference>
<dbReference type="GO" id="GO:0046872">
    <property type="term" value="F:metal ion binding"/>
    <property type="evidence" value="ECO:0007669"/>
    <property type="project" value="UniProtKB-KW"/>
</dbReference>
<keyword evidence="4" id="KW-0479">Metal-binding</keyword>
<dbReference type="GO" id="GO:0003723">
    <property type="term" value="F:RNA binding"/>
    <property type="evidence" value="ECO:0007669"/>
    <property type="project" value="InterPro"/>
</dbReference>
<comment type="catalytic activity">
    <reaction evidence="8">
        <text>DNA(n) + a 2'-deoxyribonucleoside 5'-triphosphate = DNA(n+1) + diphosphate</text>
        <dbReference type="Rhea" id="RHEA:22508"/>
        <dbReference type="Rhea" id="RHEA-COMP:17339"/>
        <dbReference type="Rhea" id="RHEA-COMP:17340"/>
        <dbReference type="ChEBI" id="CHEBI:33019"/>
        <dbReference type="ChEBI" id="CHEBI:61560"/>
        <dbReference type="ChEBI" id="CHEBI:173112"/>
        <dbReference type="EC" id="2.7.7.49"/>
    </reaction>
</comment>
<dbReference type="AlphaFoldDB" id="A0A5J6MK91"/>
<evidence type="ECO:0000256" key="6">
    <source>
        <dbReference type="ARBA" id="ARBA00022918"/>
    </source>
</evidence>
<proteinExistence type="inferred from homology"/>
<evidence type="ECO:0000256" key="7">
    <source>
        <dbReference type="ARBA" id="ARBA00034120"/>
    </source>
</evidence>
<dbReference type="EC" id="2.7.7.49" evidence="1"/>
<keyword evidence="5" id="KW-0460">Magnesium</keyword>
<keyword evidence="3" id="KW-0548">Nucleotidyltransferase</keyword>
<protein>
    <recommendedName>
        <fullName evidence="1">RNA-directed DNA polymerase</fullName>
        <ecNumber evidence="1">2.7.7.49</ecNumber>
    </recommendedName>
</protein>
<evidence type="ECO:0000256" key="1">
    <source>
        <dbReference type="ARBA" id="ARBA00012493"/>
    </source>
</evidence>